<dbReference type="GO" id="GO:0005507">
    <property type="term" value="F:copper ion binding"/>
    <property type="evidence" value="ECO:0007669"/>
    <property type="project" value="InterPro"/>
</dbReference>
<name>A0A3B1C927_9ZZZZ</name>
<dbReference type="InterPro" id="IPR036163">
    <property type="entry name" value="HMA_dom_sf"/>
</dbReference>
<organism evidence="3">
    <name type="scientific">hydrothermal vent metagenome</name>
    <dbReference type="NCBI Taxonomy" id="652676"/>
    <lineage>
        <taxon>unclassified sequences</taxon>
        <taxon>metagenomes</taxon>
        <taxon>ecological metagenomes</taxon>
    </lineage>
</organism>
<evidence type="ECO:0000256" key="1">
    <source>
        <dbReference type="ARBA" id="ARBA00022723"/>
    </source>
</evidence>
<dbReference type="Gene3D" id="3.30.70.100">
    <property type="match status" value="1"/>
</dbReference>
<dbReference type="Pfam" id="PF00403">
    <property type="entry name" value="HMA"/>
    <property type="match status" value="1"/>
</dbReference>
<evidence type="ECO:0000313" key="3">
    <source>
        <dbReference type="EMBL" id="VAX23161.1"/>
    </source>
</evidence>
<sequence>MKKILHIEGMTCGNCVKHTTEALEKLDGVTSVNVDLAAKSAVVEADKDITDDVFKEAVSEAGYTVTSVN</sequence>
<proteinExistence type="predicted"/>
<dbReference type="InterPro" id="IPR000428">
    <property type="entry name" value="Cu-bd"/>
</dbReference>
<feature type="domain" description="HMA" evidence="2">
    <location>
        <begin position="1"/>
        <end position="66"/>
    </location>
</feature>
<reference evidence="3" key="1">
    <citation type="submission" date="2018-06" db="EMBL/GenBank/DDBJ databases">
        <authorList>
            <person name="Zhirakovskaya E."/>
        </authorList>
    </citation>
    <scope>NUCLEOTIDE SEQUENCE</scope>
</reference>
<gene>
    <name evidence="3" type="ORF">MNBD_NITROSPINAE04-653</name>
</gene>
<dbReference type="AlphaFoldDB" id="A0A3B1C927"/>
<dbReference type="FunFam" id="3.30.70.100:FF:000001">
    <property type="entry name" value="ATPase copper transporting beta"/>
    <property type="match status" value="1"/>
</dbReference>
<dbReference type="SUPFAM" id="SSF55008">
    <property type="entry name" value="HMA, heavy metal-associated domain"/>
    <property type="match status" value="1"/>
</dbReference>
<dbReference type="EMBL" id="UOGA01000239">
    <property type="protein sequence ID" value="VAX23161.1"/>
    <property type="molecule type" value="Genomic_DNA"/>
</dbReference>
<evidence type="ECO:0000259" key="2">
    <source>
        <dbReference type="PROSITE" id="PS50846"/>
    </source>
</evidence>
<dbReference type="PROSITE" id="PS50846">
    <property type="entry name" value="HMA_2"/>
    <property type="match status" value="1"/>
</dbReference>
<dbReference type="GO" id="GO:0006825">
    <property type="term" value="P:copper ion transport"/>
    <property type="evidence" value="ECO:0007669"/>
    <property type="project" value="InterPro"/>
</dbReference>
<protein>
    <submittedName>
        <fullName evidence="3">Copper chaperone</fullName>
    </submittedName>
</protein>
<accession>A0A3B1C927</accession>
<dbReference type="PRINTS" id="PR00944">
    <property type="entry name" value="CUEXPORT"/>
</dbReference>
<keyword evidence="1" id="KW-0479">Metal-binding</keyword>
<dbReference type="CDD" id="cd00371">
    <property type="entry name" value="HMA"/>
    <property type="match status" value="1"/>
</dbReference>
<dbReference type="InterPro" id="IPR006121">
    <property type="entry name" value="HMA_dom"/>
</dbReference>